<gene>
    <name evidence="2" type="ORF">RM764_46520</name>
</gene>
<reference evidence="3" key="1">
    <citation type="submission" date="2023-07" db="EMBL/GenBank/DDBJ databases">
        <title>30 novel species of actinomycetes from the DSMZ collection.</title>
        <authorList>
            <person name="Nouioui I."/>
        </authorList>
    </citation>
    <scope>NUCLEOTIDE SEQUENCE [LARGE SCALE GENOMIC DNA]</scope>
    <source>
        <strain evidence="3">DSM 41699</strain>
    </source>
</reference>
<feature type="non-terminal residue" evidence="2">
    <location>
        <position position="46"/>
    </location>
</feature>
<proteinExistence type="predicted"/>
<evidence type="ECO:0000259" key="1">
    <source>
        <dbReference type="Pfam" id="PF12323"/>
    </source>
</evidence>
<organism evidence="2 3">
    <name type="scientific">Streptomyces gibsoniae</name>
    <dbReference type="NCBI Taxonomy" id="3075529"/>
    <lineage>
        <taxon>Bacteria</taxon>
        <taxon>Bacillati</taxon>
        <taxon>Actinomycetota</taxon>
        <taxon>Actinomycetes</taxon>
        <taxon>Kitasatosporales</taxon>
        <taxon>Streptomycetaceae</taxon>
        <taxon>Streptomyces</taxon>
    </lineage>
</organism>
<dbReference type="Proteomes" id="UP001183809">
    <property type="component" value="Unassembled WGS sequence"/>
</dbReference>
<evidence type="ECO:0000313" key="3">
    <source>
        <dbReference type="Proteomes" id="UP001183809"/>
    </source>
</evidence>
<feature type="domain" description="Transposase putative helix-turn-helix" evidence="1">
    <location>
        <begin position="1"/>
        <end position="42"/>
    </location>
</feature>
<dbReference type="Pfam" id="PF12323">
    <property type="entry name" value="HTH_OrfB_IS605"/>
    <property type="match status" value="1"/>
</dbReference>
<dbReference type="InterPro" id="IPR021027">
    <property type="entry name" value="Transposase_put_HTH"/>
</dbReference>
<protein>
    <submittedName>
        <fullName evidence="2">Helix-turn-helix domain-containing protein</fullName>
    </submittedName>
</protein>
<dbReference type="EMBL" id="JAVREY010000269">
    <property type="protein sequence ID" value="MDT0470268.1"/>
    <property type="molecule type" value="Genomic_DNA"/>
</dbReference>
<keyword evidence="3" id="KW-1185">Reference proteome</keyword>
<accession>A0ABU2UAJ8</accession>
<evidence type="ECO:0000313" key="2">
    <source>
        <dbReference type="EMBL" id="MDT0470268.1"/>
    </source>
</evidence>
<name>A0ABU2UAJ8_9ACTN</name>
<sequence>MIRAYTFLMRPTVGQTQALAEMVRDHCSLYNGALQERRDAYRHAFR</sequence>
<comment type="caution">
    <text evidence="2">The sequence shown here is derived from an EMBL/GenBank/DDBJ whole genome shotgun (WGS) entry which is preliminary data.</text>
</comment>
<dbReference type="RefSeq" id="WP_311701701.1">
    <property type="nucleotide sequence ID" value="NZ_JAVREY010000269.1"/>
</dbReference>